<reference evidence="1 2" key="1">
    <citation type="submission" date="2019-05" db="EMBL/GenBank/DDBJ databases">
        <title>Emergence of the Ug99 lineage of the wheat stem rust pathogen through somatic hybridization.</title>
        <authorList>
            <person name="Li F."/>
            <person name="Upadhyaya N.M."/>
            <person name="Sperschneider J."/>
            <person name="Matny O."/>
            <person name="Nguyen-Phuc H."/>
            <person name="Mago R."/>
            <person name="Raley C."/>
            <person name="Miller M.E."/>
            <person name="Silverstein K.A.T."/>
            <person name="Henningsen E."/>
            <person name="Hirsch C.D."/>
            <person name="Visser B."/>
            <person name="Pretorius Z.A."/>
            <person name="Steffenson B.J."/>
            <person name="Schwessinger B."/>
            <person name="Dodds P.N."/>
            <person name="Figueroa M."/>
        </authorList>
    </citation>
    <scope>NUCLEOTIDE SEQUENCE [LARGE SCALE GENOMIC DNA]</scope>
    <source>
        <strain evidence="1 2">Ug99</strain>
    </source>
</reference>
<comment type="caution">
    <text evidence="1">The sequence shown here is derived from an EMBL/GenBank/DDBJ whole genome shotgun (WGS) entry which is preliminary data.</text>
</comment>
<protein>
    <submittedName>
        <fullName evidence="1">Uncharacterized protein</fullName>
    </submittedName>
</protein>
<gene>
    <name evidence="1" type="ORF">PGTUg99_009760</name>
</gene>
<proteinExistence type="predicted"/>
<evidence type="ECO:0000313" key="2">
    <source>
        <dbReference type="Proteomes" id="UP000325313"/>
    </source>
</evidence>
<name>A0A5B0SMY2_PUCGR</name>
<accession>A0A5B0SMY2</accession>
<dbReference type="Proteomes" id="UP000325313">
    <property type="component" value="Unassembled WGS sequence"/>
</dbReference>
<dbReference type="EMBL" id="VDEP01000004">
    <property type="protein sequence ID" value="KAA1137934.1"/>
    <property type="molecule type" value="Genomic_DNA"/>
</dbReference>
<sequence>MYTERLDVLATSTFNLTESAKFQMSRTARPQGELTQPMLMIVLPPQPSQPEPSSTRWSIEQHNALSLKVSGLIIG</sequence>
<organism evidence="1 2">
    <name type="scientific">Puccinia graminis f. sp. tritici</name>
    <dbReference type="NCBI Taxonomy" id="56615"/>
    <lineage>
        <taxon>Eukaryota</taxon>
        <taxon>Fungi</taxon>
        <taxon>Dikarya</taxon>
        <taxon>Basidiomycota</taxon>
        <taxon>Pucciniomycotina</taxon>
        <taxon>Pucciniomycetes</taxon>
        <taxon>Pucciniales</taxon>
        <taxon>Pucciniaceae</taxon>
        <taxon>Puccinia</taxon>
    </lineage>
</organism>
<evidence type="ECO:0000313" key="1">
    <source>
        <dbReference type="EMBL" id="KAA1137934.1"/>
    </source>
</evidence>
<dbReference type="AlphaFoldDB" id="A0A5B0SMY2"/>